<gene>
    <name evidence="3" type="ORF">EV695_1271</name>
</gene>
<reference evidence="3 4" key="1">
    <citation type="submission" date="2019-03" db="EMBL/GenBank/DDBJ databases">
        <title>Genomic Encyclopedia of Type Strains, Phase IV (KMG-IV): sequencing the most valuable type-strain genomes for metagenomic binning, comparative biology and taxonomic classification.</title>
        <authorList>
            <person name="Goeker M."/>
        </authorList>
    </citation>
    <scope>NUCLEOTIDE SEQUENCE [LARGE SCALE GENOMIC DNA]</scope>
    <source>
        <strain evidence="3 4">DSM 24830</strain>
    </source>
</reference>
<dbReference type="RefSeq" id="WP_131905111.1">
    <property type="nucleotide sequence ID" value="NZ_BAAAFU010000004.1"/>
</dbReference>
<dbReference type="Pfam" id="PF01722">
    <property type="entry name" value="BolA"/>
    <property type="match status" value="1"/>
</dbReference>
<dbReference type="PIRSF" id="PIRSF003113">
    <property type="entry name" value="BolA"/>
    <property type="match status" value="1"/>
</dbReference>
<dbReference type="InterPro" id="IPR002634">
    <property type="entry name" value="BolA"/>
</dbReference>
<evidence type="ECO:0000256" key="1">
    <source>
        <dbReference type="ARBA" id="ARBA00005578"/>
    </source>
</evidence>
<dbReference type="AlphaFoldDB" id="A0A4R1EY83"/>
<dbReference type="PANTHER" id="PTHR46229">
    <property type="entry name" value="BOLA TRANSCRIPTION REGULATOR"/>
    <property type="match status" value="1"/>
</dbReference>
<dbReference type="PANTHER" id="PTHR46229:SF2">
    <property type="entry name" value="BOLA-LIKE PROTEIN 1"/>
    <property type="match status" value="1"/>
</dbReference>
<name>A0A4R1EY83_9GAMM</name>
<evidence type="ECO:0000313" key="3">
    <source>
        <dbReference type="EMBL" id="TCJ86777.1"/>
    </source>
</evidence>
<comment type="caution">
    <text evidence="3">The sequence shown here is derived from an EMBL/GenBank/DDBJ whole genome shotgun (WGS) entry which is preliminary data.</text>
</comment>
<proteinExistence type="inferred from homology"/>
<keyword evidence="4" id="KW-1185">Reference proteome</keyword>
<dbReference type="OrthoDB" id="9801469at2"/>
<dbReference type="EMBL" id="SMFQ01000003">
    <property type="protein sequence ID" value="TCJ86777.1"/>
    <property type="molecule type" value="Genomic_DNA"/>
</dbReference>
<protein>
    <submittedName>
        <fullName evidence="3">BolA protein</fullName>
    </submittedName>
</protein>
<dbReference type="Gene3D" id="3.10.20.90">
    <property type="entry name" value="Phosphatidylinositol 3-kinase Catalytic Subunit, Chain A, domain 1"/>
    <property type="match status" value="1"/>
</dbReference>
<dbReference type="SUPFAM" id="SSF82657">
    <property type="entry name" value="BolA-like"/>
    <property type="match status" value="1"/>
</dbReference>
<organism evidence="3 4">
    <name type="scientific">Cocleimonas flava</name>
    <dbReference type="NCBI Taxonomy" id="634765"/>
    <lineage>
        <taxon>Bacteria</taxon>
        <taxon>Pseudomonadati</taxon>
        <taxon>Pseudomonadota</taxon>
        <taxon>Gammaproteobacteria</taxon>
        <taxon>Thiotrichales</taxon>
        <taxon>Thiotrichaceae</taxon>
        <taxon>Cocleimonas</taxon>
    </lineage>
</organism>
<evidence type="ECO:0000313" key="4">
    <source>
        <dbReference type="Proteomes" id="UP000294887"/>
    </source>
</evidence>
<dbReference type="InterPro" id="IPR036065">
    <property type="entry name" value="BolA-like_sf"/>
</dbReference>
<dbReference type="InterPro" id="IPR050961">
    <property type="entry name" value="BolA/IbaG_stress_morph_reg"/>
</dbReference>
<evidence type="ECO:0000256" key="2">
    <source>
        <dbReference type="RuleBase" id="RU003860"/>
    </source>
</evidence>
<accession>A0A4R1EY83</accession>
<dbReference type="Proteomes" id="UP000294887">
    <property type="component" value="Unassembled WGS sequence"/>
</dbReference>
<sequence>MNMQTTIEEKLTETLAPEVLEVINESYMHSGPATESHFKVIAVSDAFEGKMLIARHRMINAALADELQQIHALALHTMTPSEYFEKAGKVADSPQCEGGSK</sequence>
<comment type="similarity">
    <text evidence="1 2">Belongs to the BolA/IbaG family.</text>
</comment>